<dbReference type="EMBL" id="SAUW01000003">
    <property type="protein sequence ID" value="RWR14252.1"/>
    <property type="molecule type" value="Genomic_DNA"/>
</dbReference>
<accession>A0A443J1E0</accession>
<dbReference type="RefSeq" id="WP_128268826.1">
    <property type="nucleotide sequence ID" value="NZ_SAUW01000003.1"/>
</dbReference>
<organism evidence="1 2">
    <name type="scientific">Paenirhodobacter populi</name>
    <dbReference type="NCBI Taxonomy" id="2306993"/>
    <lineage>
        <taxon>Bacteria</taxon>
        <taxon>Pseudomonadati</taxon>
        <taxon>Pseudomonadota</taxon>
        <taxon>Alphaproteobacteria</taxon>
        <taxon>Rhodobacterales</taxon>
        <taxon>Rhodobacter group</taxon>
        <taxon>Paenirhodobacter</taxon>
    </lineage>
</organism>
<dbReference type="AlphaFoldDB" id="A0A443J1E0"/>
<comment type="caution">
    <text evidence="1">The sequence shown here is derived from an EMBL/GenBank/DDBJ whole genome shotgun (WGS) entry which is preliminary data.</text>
</comment>
<proteinExistence type="predicted"/>
<protein>
    <submittedName>
        <fullName evidence="1">Uncharacterized protein</fullName>
    </submittedName>
</protein>
<evidence type="ECO:0000313" key="2">
    <source>
        <dbReference type="Proteomes" id="UP000285710"/>
    </source>
</evidence>
<name>A0A443J1E0_9RHOB</name>
<dbReference type="Proteomes" id="UP000285710">
    <property type="component" value="Unassembled WGS sequence"/>
</dbReference>
<keyword evidence="2" id="KW-1185">Reference proteome</keyword>
<evidence type="ECO:0000313" key="1">
    <source>
        <dbReference type="EMBL" id="RWR14252.1"/>
    </source>
</evidence>
<reference evidence="1 2" key="2">
    <citation type="submission" date="2019-01" db="EMBL/GenBank/DDBJ databases">
        <authorList>
            <person name="Li Y."/>
        </authorList>
    </citation>
    <scope>NUCLEOTIDE SEQUENCE [LARGE SCALE GENOMIC DNA]</scope>
    <source>
        <strain evidence="1 2">2D-5</strain>
    </source>
</reference>
<sequence length="97" mass="11011">MIRIFSTLSDWLFGLPGLFDTCWEAVRFWGHHVIFRFALPDAVDCRAPFYPCEDWRASAMRADSIRRSRQARAVNGRKVSGMTCSGNLAPPTLMLMG</sequence>
<gene>
    <name evidence="1" type="ORF">D2T33_03275</name>
</gene>
<reference evidence="1 2" key="1">
    <citation type="submission" date="2019-01" db="EMBL/GenBank/DDBJ databases">
        <title>Sinorhodobacter populi sp. nov. isolated from the symptomatic bark tissue of Populus euramericana canker.</title>
        <authorList>
            <person name="Xu G."/>
        </authorList>
    </citation>
    <scope>NUCLEOTIDE SEQUENCE [LARGE SCALE GENOMIC DNA]</scope>
    <source>
        <strain evidence="1 2">2D-5</strain>
    </source>
</reference>